<evidence type="ECO:0000256" key="3">
    <source>
        <dbReference type="ARBA" id="ARBA00022475"/>
    </source>
</evidence>
<name>A0A1H9WWT9_9RHOB</name>
<feature type="transmembrane region" description="Helical" evidence="8">
    <location>
        <begin position="15"/>
        <end position="33"/>
    </location>
</feature>
<dbReference type="GO" id="GO:0005886">
    <property type="term" value="C:plasma membrane"/>
    <property type="evidence" value="ECO:0007669"/>
    <property type="project" value="UniProtKB-SubCell"/>
</dbReference>
<sequence>MRFSDPPRRQPPESIVPMINVVFLLLIFFLMTAQIAPPEPFEVEPPEAESQAESEGELIVYLSGEGEVAFRDANGADAALSALERARESLCTEIDCEAGEGPPVVLRADAAASGQRLAELMPRLGALGFARVDLVTAAP</sequence>
<protein>
    <submittedName>
        <fullName evidence="9">Outer membrane transport energization protein ExbD</fullName>
    </submittedName>
</protein>
<evidence type="ECO:0000256" key="6">
    <source>
        <dbReference type="ARBA" id="ARBA00023136"/>
    </source>
</evidence>
<keyword evidence="10" id="KW-1185">Reference proteome</keyword>
<dbReference type="Proteomes" id="UP000198885">
    <property type="component" value="Unassembled WGS sequence"/>
</dbReference>
<gene>
    <name evidence="9" type="ORF">SAMN04490244_1149</name>
</gene>
<evidence type="ECO:0000256" key="4">
    <source>
        <dbReference type="ARBA" id="ARBA00022692"/>
    </source>
</evidence>
<dbReference type="EMBL" id="FOGU01000014">
    <property type="protein sequence ID" value="SES38279.1"/>
    <property type="molecule type" value="Genomic_DNA"/>
</dbReference>
<dbReference type="GO" id="GO:0015031">
    <property type="term" value="P:protein transport"/>
    <property type="evidence" value="ECO:0007669"/>
    <property type="project" value="UniProtKB-KW"/>
</dbReference>
<proteinExistence type="inferred from homology"/>
<evidence type="ECO:0000256" key="5">
    <source>
        <dbReference type="ARBA" id="ARBA00022989"/>
    </source>
</evidence>
<keyword evidence="7" id="KW-0813">Transport</keyword>
<dbReference type="STRING" id="641238.SAMN04490244_1149"/>
<reference evidence="9 10" key="1">
    <citation type="submission" date="2016-10" db="EMBL/GenBank/DDBJ databases">
        <authorList>
            <person name="de Groot N.N."/>
        </authorList>
    </citation>
    <scope>NUCLEOTIDE SEQUENCE [LARGE SCALE GENOMIC DNA]</scope>
    <source>
        <strain evidence="9 10">DSM 23042</strain>
    </source>
</reference>
<organism evidence="9 10">
    <name type="scientific">Tranquillimonas rosea</name>
    <dbReference type="NCBI Taxonomy" id="641238"/>
    <lineage>
        <taxon>Bacteria</taxon>
        <taxon>Pseudomonadati</taxon>
        <taxon>Pseudomonadota</taxon>
        <taxon>Alphaproteobacteria</taxon>
        <taxon>Rhodobacterales</taxon>
        <taxon>Roseobacteraceae</taxon>
        <taxon>Tranquillimonas</taxon>
    </lineage>
</organism>
<evidence type="ECO:0000313" key="9">
    <source>
        <dbReference type="EMBL" id="SES38279.1"/>
    </source>
</evidence>
<accession>A0A1H9WWT9</accession>
<evidence type="ECO:0000256" key="7">
    <source>
        <dbReference type="RuleBase" id="RU003879"/>
    </source>
</evidence>
<keyword evidence="7" id="KW-0653">Protein transport</keyword>
<evidence type="ECO:0000256" key="1">
    <source>
        <dbReference type="ARBA" id="ARBA00004162"/>
    </source>
</evidence>
<dbReference type="PANTHER" id="PTHR30558:SF3">
    <property type="entry name" value="BIOPOLYMER TRANSPORT PROTEIN EXBD-RELATED"/>
    <property type="match status" value="1"/>
</dbReference>
<comment type="subcellular location">
    <subcellularLocation>
        <location evidence="1">Cell membrane</location>
        <topology evidence="1">Single-pass membrane protein</topology>
    </subcellularLocation>
    <subcellularLocation>
        <location evidence="7">Cell membrane</location>
        <topology evidence="7">Single-pass type II membrane protein</topology>
    </subcellularLocation>
</comment>
<evidence type="ECO:0000256" key="8">
    <source>
        <dbReference type="SAM" id="Phobius"/>
    </source>
</evidence>
<keyword evidence="6 8" id="KW-0472">Membrane</keyword>
<dbReference type="PANTHER" id="PTHR30558">
    <property type="entry name" value="EXBD MEMBRANE COMPONENT OF PMF-DRIVEN MACROMOLECULE IMPORT SYSTEM"/>
    <property type="match status" value="1"/>
</dbReference>
<dbReference type="InterPro" id="IPR003400">
    <property type="entry name" value="ExbD"/>
</dbReference>
<dbReference type="AlphaFoldDB" id="A0A1H9WWT9"/>
<evidence type="ECO:0000313" key="10">
    <source>
        <dbReference type="Proteomes" id="UP000198885"/>
    </source>
</evidence>
<keyword evidence="5 8" id="KW-1133">Transmembrane helix</keyword>
<dbReference type="RefSeq" id="WP_092696028.1">
    <property type="nucleotide sequence ID" value="NZ_FOGU01000014.1"/>
</dbReference>
<dbReference type="GO" id="GO:0022857">
    <property type="term" value="F:transmembrane transporter activity"/>
    <property type="evidence" value="ECO:0007669"/>
    <property type="project" value="InterPro"/>
</dbReference>
<comment type="similarity">
    <text evidence="2 7">Belongs to the ExbD/TolR family.</text>
</comment>
<keyword evidence="3" id="KW-1003">Cell membrane</keyword>
<evidence type="ECO:0000256" key="2">
    <source>
        <dbReference type="ARBA" id="ARBA00005811"/>
    </source>
</evidence>
<dbReference type="OrthoDB" id="8479787at2"/>
<dbReference type="Pfam" id="PF02472">
    <property type="entry name" value="ExbD"/>
    <property type="match status" value="1"/>
</dbReference>
<keyword evidence="4 7" id="KW-0812">Transmembrane</keyword>